<evidence type="ECO:0000256" key="4">
    <source>
        <dbReference type="SAM" id="Phobius"/>
    </source>
</evidence>
<keyword evidence="4" id="KW-0812">Transmembrane</keyword>
<dbReference type="InterPro" id="IPR000782">
    <property type="entry name" value="FAS1_domain"/>
</dbReference>
<dbReference type="SMART" id="SM00554">
    <property type="entry name" value="FAS1"/>
    <property type="match status" value="2"/>
</dbReference>
<keyword evidence="3" id="KW-0560">Oxidoreductase</keyword>
<accession>A0A178EPZ8</accession>
<dbReference type="PROSITE" id="PS50213">
    <property type="entry name" value="FAS1"/>
    <property type="match status" value="2"/>
</dbReference>
<gene>
    <name evidence="6" type="ORF">A7C99_6324</name>
</gene>
<dbReference type="PANTHER" id="PTHR43618">
    <property type="entry name" value="7-ALPHA-HYDROXYSTEROID DEHYDROGENASE"/>
    <property type="match status" value="1"/>
</dbReference>
<dbReference type="SUPFAM" id="SSF51735">
    <property type="entry name" value="NAD(P)-binding Rossmann-fold domains"/>
    <property type="match status" value="1"/>
</dbReference>
<dbReference type="Gene3D" id="3.40.50.720">
    <property type="entry name" value="NAD(P)-binding Rossmann-like Domain"/>
    <property type="match status" value="1"/>
</dbReference>
<dbReference type="InterPro" id="IPR002347">
    <property type="entry name" value="SDR_fam"/>
</dbReference>
<dbReference type="GO" id="GO:0016491">
    <property type="term" value="F:oxidoreductase activity"/>
    <property type="evidence" value="ECO:0007669"/>
    <property type="project" value="UniProtKB-KW"/>
</dbReference>
<dbReference type="Pfam" id="PF02469">
    <property type="entry name" value="Fasciclin"/>
    <property type="match status" value="2"/>
</dbReference>
<dbReference type="CDD" id="cd05233">
    <property type="entry name" value="SDR_c"/>
    <property type="match status" value="1"/>
</dbReference>
<name>A0A178EPZ8_TRIRU</name>
<feature type="transmembrane region" description="Helical" evidence="4">
    <location>
        <begin position="12"/>
        <end position="31"/>
    </location>
</feature>
<dbReference type="InterPro" id="IPR052178">
    <property type="entry name" value="Sec_Metab_Biosynth_SDR"/>
</dbReference>
<reference evidence="6 7" key="1">
    <citation type="submission" date="2016-05" db="EMBL/GenBank/DDBJ databases">
        <title>Genome sequencing of Trichophyton rubrum CMCC(F)T1i isolated from hair.</title>
        <authorList>
            <person name="Zhan P."/>
            <person name="Tao Y."/>
            <person name="Liu W."/>
        </authorList>
    </citation>
    <scope>NUCLEOTIDE SEQUENCE [LARGE SCALE GENOMIC DNA]</scope>
    <source>
        <strain evidence="7">CMCC(F)T1i</strain>
    </source>
</reference>
<dbReference type="PRINTS" id="PR00080">
    <property type="entry name" value="SDRFAMILY"/>
</dbReference>
<dbReference type="VEuPathDB" id="FungiDB:TERG_02847"/>
<keyword evidence="4" id="KW-0472">Membrane</keyword>
<protein>
    <recommendedName>
        <fullName evidence="5">FAS1 domain-containing protein</fullName>
    </recommendedName>
</protein>
<dbReference type="Proteomes" id="UP000243015">
    <property type="component" value="Unassembled WGS sequence"/>
</dbReference>
<comment type="similarity">
    <text evidence="1">Belongs to the short-chain dehydrogenases/reductases (SDR) family.</text>
</comment>
<keyword evidence="2" id="KW-0521">NADP</keyword>
<dbReference type="SUPFAM" id="SSF82153">
    <property type="entry name" value="FAS1 domain"/>
    <property type="match status" value="2"/>
</dbReference>
<dbReference type="InterPro" id="IPR036291">
    <property type="entry name" value="NAD(P)-bd_dom_sf"/>
</dbReference>
<dbReference type="EMBL" id="LHPM01000019">
    <property type="protein sequence ID" value="OAL61755.1"/>
    <property type="molecule type" value="Genomic_DNA"/>
</dbReference>
<evidence type="ECO:0000259" key="5">
    <source>
        <dbReference type="PROSITE" id="PS50213"/>
    </source>
</evidence>
<dbReference type="PRINTS" id="PR00081">
    <property type="entry name" value="GDHRDH"/>
</dbReference>
<dbReference type="VEuPathDB" id="FungiDB:TERG_02848"/>
<feature type="domain" description="FAS1" evidence="5">
    <location>
        <begin position="59"/>
        <end position="198"/>
    </location>
</feature>
<evidence type="ECO:0000256" key="2">
    <source>
        <dbReference type="ARBA" id="ARBA00022857"/>
    </source>
</evidence>
<evidence type="ECO:0000313" key="7">
    <source>
        <dbReference type="Proteomes" id="UP000243015"/>
    </source>
</evidence>
<dbReference type="PROSITE" id="PS00061">
    <property type="entry name" value="ADH_SHORT"/>
    <property type="match status" value="1"/>
</dbReference>
<evidence type="ECO:0000256" key="1">
    <source>
        <dbReference type="ARBA" id="ARBA00006484"/>
    </source>
</evidence>
<dbReference type="PANTHER" id="PTHR43618:SF18">
    <property type="entry name" value="SHORT CHAIN DEHYDROGENASE_REDUCTASE FAMILY (AFU_ORTHOLOGUE AFUA_5G12480)"/>
    <property type="match status" value="1"/>
</dbReference>
<keyword evidence="4" id="KW-1133">Transmembrane helix</keyword>
<feature type="domain" description="FAS1" evidence="5">
    <location>
        <begin position="201"/>
        <end position="356"/>
    </location>
</feature>
<evidence type="ECO:0000256" key="3">
    <source>
        <dbReference type="ARBA" id="ARBA00023002"/>
    </source>
</evidence>
<sequence>MENHRLRRIVRQTLRGTAVVVTILLAIQWTFKSSSNSKASNYINSRLGANGASSTPEPHGTVWETIRNDTRVSKFVKVLGEFKSIVAGLDAPKAKFTVYVPTDEAFEKETFAWDLPSFYWLYLIGYHMGAGALSQKDFSHMTTAPSFVFADVFETYRQRISIQRIDEGDSFMLNHVARPAAPEMPAVNGYVHLIDRVLMMPESTSDLLRDDPKLSKLRKALIDTDVAVTVNDTSTHVGQTIFAPTNKAFDKLGSKANQFLFSPYGKEYLRALLQYHIVANQTMFSNLLLPHNGAAQIPLENGSKIHLPTLLPSHNLSVTVEMNGPRVSPKINNAVSIESHDIVVMDGVVHKIDTVLLPPLLSNGEESTSEQSWMSTMAQWLLGPSGVPYRTPGVTRDERQRRNRLSNKLYHDGGKIGEGQDEDDILSITTFSISTKCWLAIHQNVTMAAEEVPLQNSELFDVSDCVAVVTGGGTGMGLMMAKALEANGAKVYILGRRLAVLEAAAKQATYGNIYPLQCDITSKDDLETAVERIASEDGFVNLVVNNAGISTPNLGPQRTRPNAKWSITDLRNYWFSKPSFEDYARVLEANTTAPLMVTFAFLELLDRGNRVRAEQAKANGGRSDYVRSQVIMVSSVGGFGRDNSAFIYGASKAGTTQMTKNLSTYLTPWKIRANVLAPGYFHTEMTQDFYKSTGGRLPATMTPEERFGDMQEISGTLLYMASKAGAYCNGSVMLSDGGYLAIHPSAY</sequence>
<comment type="caution">
    <text evidence="6">The sequence shown here is derived from an EMBL/GenBank/DDBJ whole genome shotgun (WGS) entry which is preliminary data.</text>
</comment>
<dbReference type="Gene3D" id="2.30.180.10">
    <property type="entry name" value="FAS1 domain"/>
    <property type="match status" value="2"/>
</dbReference>
<dbReference type="AlphaFoldDB" id="A0A178EPZ8"/>
<dbReference type="InterPro" id="IPR036378">
    <property type="entry name" value="FAS1_dom_sf"/>
</dbReference>
<organism evidence="6 7">
    <name type="scientific">Trichophyton rubrum</name>
    <name type="common">Athlete's foot fungus</name>
    <name type="synonym">Epidermophyton rubrum</name>
    <dbReference type="NCBI Taxonomy" id="5551"/>
    <lineage>
        <taxon>Eukaryota</taxon>
        <taxon>Fungi</taxon>
        <taxon>Dikarya</taxon>
        <taxon>Ascomycota</taxon>
        <taxon>Pezizomycotina</taxon>
        <taxon>Eurotiomycetes</taxon>
        <taxon>Eurotiomycetidae</taxon>
        <taxon>Onygenales</taxon>
        <taxon>Arthrodermataceae</taxon>
        <taxon>Trichophyton</taxon>
    </lineage>
</organism>
<dbReference type="Pfam" id="PF00106">
    <property type="entry name" value="adh_short"/>
    <property type="match status" value="1"/>
</dbReference>
<dbReference type="InterPro" id="IPR020904">
    <property type="entry name" value="Sc_DH/Rdtase_CS"/>
</dbReference>
<evidence type="ECO:0000313" key="6">
    <source>
        <dbReference type="EMBL" id="OAL61755.1"/>
    </source>
</evidence>
<proteinExistence type="inferred from homology"/>